<keyword evidence="2" id="KW-1185">Reference proteome</keyword>
<sequence length="53" mass="5590">MVLGSSSLSGDDGSRFVDSVSFLGINMVVELSGTEKGKNLWIVPSVDAEMKAE</sequence>
<reference evidence="1 2" key="1">
    <citation type="submission" date="2015-07" db="EMBL/GenBank/DDBJ databases">
        <title>The genome of Dufourea novaeangliae.</title>
        <authorList>
            <person name="Pan H."/>
            <person name="Kapheim K."/>
        </authorList>
    </citation>
    <scope>NUCLEOTIDE SEQUENCE [LARGE SCALE GENOMIC DNA]</scope>
    <source>
        <strain evidence="1">0120121106</strain>
        <tissue evidence="1">Whole body</tissue>
    </source>
</reference>
<proteinExistence type="predicted"/>
<gene>
    <name evidence="1" type="ORF">WN55_09197</name>
</gene>
<organism evidence="1 2">
    <name type="scientific">Dufourea novaeangliae</name>
    <name type="common">Sweat bee</name>
    <dbReference type="NCBI Taxonomy" id="178035"/>
    <lineage>
        <taxon>Eukaryota</taxon>
        <taxon>Metazoa</taxon>
        <taxon>Ecdysozoa</taxon>
        <taxon>Arthropoda</taxon>
        <taxon>Hexapoda</taxon>
        <taxon>Insecta</taxon>
        <taxon>Pterygota</taxon>
        <taxon>Neoptera</taxon>
        <taxon>Endopterygota</taxon>
        <taxon>Hymenoptera</taxon>
        <taxon>Apocrita</taxon>
        <taxon>Aculeata</taxon>
        <taxon>Apoidea</taxon>
        <taxon>Anthophila</taxon>
        <taxon>Halictidae</taxon>
        <taxon>Rophitinae</taxon>
        <taxon>Dufourea</taxon>
    </lineage>
</organism>
<dbReference type="EMBL" id="KQ434846">
    <property type="protein sequence ID" value="KZC08293.1"/>
    <property type="molecule type" value="Genomic_DNA"/>
</dbReference>
<evidence type="ECO:0000313" key="2">
    <source>
        <dbReference type="Proteomes" id="UP000076502"/>
    </source>
</evidence>
<dbReference type="AlphaFoldDB" id="A0A154P8W5"/>
<accession>A0A154P8W5</accession>
<protein>
    <submittedName>
        <fullName evidence="1">Uncharacterized protein</fullName>
    </submittedName>
</protein>
<name>A0A154P8W5_DUFNO</name>
<dbReference type="Proteomes" id="UP000076502">
    <property type="component" value="Unassembled WGS sequence"/>
</dbReference>
<evidence type="ECO:0000313" key="1">
    <source>
        <dbReference type="EMBL" id="KZC08293.1"/>
    </source>
</evidence>